<dbReference type="GO" id="GO:0008757">
    <property type="term" value="F:S-adenosylmethionine-dependent methyltransferase activity"/>
    <property type="evidence" value="ECO:0007669"/>
    <property type="project" value="InterPro"/>
</dbReference>
<dbReference type="AlphaFoldDB" id="A0A246S6M3"/>
<evidence type="ECO:0000259" key="1">
    <source>
        <dbReference type="Pfam" id="PF08241"/>
    </source>
</evidence>
<protein>
    <submittedName>
        <fullName evidence="2">Phosphoethanolamine methyltransferase</fullName>
    </submittedName>
</protein>
<keyword evidence="2" id="KW-0808">Transferase</keyword>
<evidence type="ECO:0000313" key="3">
    <source>
        <dbReference type="Proteomes" id="UP000197334"/>
    </source>
</evidence>
<dbReference type="SUPFAM" id="SSF53335">
    <property type="entry name" value="S-adenosyl-L-methionine-dependent methyltransferases"/>
    <property type="match status" value="1"/>
</dbReference>
<dbReference type="OrthoDB" id="323463at2"/>
<dbReference type="CDD" id="cd02440">
    <property type="entry name" value="AdoMet_MTases"/>
    <property type="match status" value="1"/>
</dbReference>
<dbReference type="GO" id="GO:0032259">
    <property type="term" value="P:methylation"/>
    <property type="evidence" value="ECO:0007669"/>
    <property type="project" value="UniProtKB-KW"/>
</dbReference>
<keyword evidence="3" id="KW-1185">Reference proteome</keyword>
<dbReference type="RefSeq" id="WP_088698363.1">
    <property type="nucleotide sequence ID" value="NZ_JPUA01000002.1"/>
</dbReference>
<dbReference type="Pfam" id="PF08241">
    <property type="entry name" value="Methyltransf_11"/>
    <property type="match status" value="1"/>
</dbReference>
<name>A0A246S6M3_9GAMM</name>
<dbReference type="InterPro" id="IPR013216">
    <property type="entry name" value="Methyltransf_11"/>
</dbReference>
<proteinExistence type="predicted"/>
<accession>A0A246S6M3</accession>
<dbReference type="STRING" id="213554.FF32_09145"/>
<organism evidence="2 3">
    <name type="scientific">Halomonas campaniensis</name>
    <dbReference type="NCBI Taxonomy" id="213554"/>
    <lineage>
        <taxon>Bacteria</taxon>
        <taxon>Pseudomonadati</taxon>
        <taxon>Pseudomonadota</taxon>
        <taxon>Gammaproteobacteria</taxon>
        <taxon>Oceanospirillales</taxon>
        <taxon>Halomonadaceae</taxon>
        <taxon>Halomonas</taxon>
    </lineage>
</organism>
<dbReference type="InterPro" id="IPR029063">
    <property type="entry name" value="SAM-dependent_MTases_sf"/>
</dbReference>
<comment type="caution">
    <text evidence="2">The sequence shown here is derived from an EMBL/GenBank/DDBJ whole genome shotgun (WGS) entry which is preliminary data.</text>
</comment>
<sequence>MLNTTAWNRLRYTVYAPFYDPVAARVFRRPRRIALGQVDWEPGMRVLLVGAGTGLDLPFLPQDIELHTTDIAPAMVKRTVKRAAALNRDVECGVMDAEALSYPDEHFDVVVMHLILAVMPDPRQGLAEAHRVLKTGGQLCVMDKFQPDAQPAGPGRRLLNLLTSALATDITRQAEPLLTDAGFLIRHDEPVLMNGLFRALLAAKPTPSNR</sequence>
<dbReference type="Gene3D" id="3.40.50.150">
    <property type="entry name" value="Vaccinia Virus protein VP39"/>
    <property type="match status" value="1"/>
</dbReference>
<evidence type="ECO:0000313" key="2">
    <source>
        <dbReference type="EMBL" id="OWV31533.1"/>
    </source>
</evidence>
<dbReference type="PANTHER" id="PTHR45036">
    <property type="entry name" value="METHYLTRANSFERASE LIKE 7B"/>
    <property type="match status" value="1"/>
</dbReference>
<dbReference type="EMBL" id="JPUA01000002">
    <property type="protein sequence ID" value="OWV31533.1"/>
    <property type="molecule type" value="Genomic_DNA"/>
</dbReference>
<keyword evidence="2" id="KW-0489">Methyltransferase</keyword>
<gene>
    <name evidence="2" type="ORF">JI62_00910</name>
</gene>
<reference evidence="2 3" key="1">
    <citation type="submission" date="2014-08" db="EMBL/GenBank/DDBJ databases">
        <title>Draft genome sequence of a novel L-asparaginase producing marine bacterium, Halomonas campaniensis.</title>
        <authorList>
            <person name="Sundarakrishnan B."/>
            <person name="Moushumi Priya A."/>
            <person name="Raman G."/>
            <person name="Sakthivel N."/>
            <person name="Park S."/>
            <person name="Jayachandran S."/>
        </authorList>
    </citation>
    <scope>NUCLEOTIDE SEQUENCE [LARGE SCALE GENOMIC DNA]</scope>
    <source>
        <strain evidence="2 3">SK03</strain>
    </source>
</reference>
<feature type="domain" description="Methyltransferase type 11" evidence="1">
    <location>
        <begin position="48"/>
        <end position="140"/>
    </location>
</feature>
<dbReference type="Proteomes" id="UP000197334">
    <property type="component" value="Unassembled WGS sequence"/>
</dbReference>
<dbReference type="PANTHER" id="PTHR45036:SF1">
    <property type="entry name" value="METHYLTRANSFERASE LIKE 7A"/>
    <property type="match status" value="1"/>
</dbReference>
<dbReference type="InterPro" id="IPR052356">
    <property type="entry name" value="Thiol_S-MT"/>
</dbReference>